<proteinExistence type="predicted"/>
<sequence length="124" mass="13846">MAVVSILLSIPAVQTKLGKTATSYLQKEFDVDINVDKVDLSFLGNVQLKDILIKNHHADTLIYVRNLTTSVFSYRNMVNSKLDFGQISLNGFILNINTYKGETDDALTIFVDKFDDGVKTDKPS</sequence>
<feature type="non-terminal residue" evidence="1">
    <location>
        <position position="124"/>
    </location>
</feature>
<organism evidence="1">
    <name type="scientific">hydrothermal vent metagenome</name>
    <dbReference type="NCBI Taxonomy" id="652676"/>
    <lineage>
        <taxon>unclassified sequences</taxon>
        <taxon>metagenomes</taxon>
        <taxon>ecological metagenomes</taxon>
    </lineage>
</organism>
<dbReference type="AlphaFoldDB" id="A0A3B0UJY6"/>
<gene>
    <name evidence="1" type="ORF">MNBD_BACTEROID04-1682</name>
</gene>
<reference evidence="1" key="1">
    <citation type="submission" date="2018-06" db="EMBL/GenBank/DDBJ databases">
        <authorList>
            <person name="Zhirakovskaya E."/>
        </authorList>
    </citation>
    <scope>NUCLEOTIDE SEQUENCE</scope>
</reference>
<name>A0A3B0UJY6_9ZZZZ</name>
<protein>
    <submittedName>
        <fullName evidence="1">Uncharacterized protein</fullName>
    </submittedName>
</protein>
<evidence type="ECO:0000313" key="1">
    <source>
        <dbReference type="EMBL" id="VAW25677.1"/>
    </source>
</evidence>
<dbReference type="EMBL" id="UOER01000482">
    <property type="protein sequence ID" value="VAW25677.1"/>
    <property type="molecule type" value="Genomic_DNA"/>
</dbReference>
<accession>A0A3B0UJY6</accession>